<name>A0A838B6S5_9HYPH</name>
<gene>
    <name evidence="2" type="ORF">H0241_19895</name>
</gene>
<dbReference type="Pfam" id="PF02371">
    <property type="entry name" value="Transposase_20"/>
    <property type="match status" value="1"/>
</dbReference>
<protein>
    <submittedName>
        <fullName evidence="2">Transposase</fullName>
    </submittedName>
</protein>
<proteinExistence type="predicted"/>
<dbReference type="GO" id="GO:0003677">
    <property type="term" value="F:DNA binding"/>
    <property type="evidence" value="ECO:0007669"/>
    <property type="project" value="InterPro"/>
</dbReference>
<evidence type="ECO:0000259" key="1">
    <source>
        <dbReference type="Pfam" id="PF02371"/>
    </source>
</evidence>
<feature type="domain" description="Transposase IS116/IS110/IS902 C-terminal" evidence="1">
    <location>
        <begin position="5"/>
        <end position="61"/>
    </location>
</feature>
<comment type="caution">
    <text evidence="2">The sequence shown here is derived from an EMBL/GenBank/DDBJ whole genome shotgun (WGS) entry which is preliminary data.</text>
</comment>
<evidence type="ECO:0000313" key="3">
    <source>
        <dbReference type="Proteomes" id="UP000558284"/>
    </source>
</evidence>
<dbReference type="GO" id="GO:0006313">
    <property type="term" value="P:DNA transposition"/>
    <property type="evidence" value="ECO:0007669"/>
    <property type="project" value="InterPro"/>
</dbReference>
<evidence type="ECO:0000313" key="2">
    <source>
        <dbReference type="EMBL" id="MBA1142488.1"/>
    </source>
</evidence>
<dbReference type="AlphaFoldDB" id="A0A838B6S5"/>
<dbReference type="InterPro" id="IPR003346">
    <property type="entry name" value="Transposase_20"/>
</dbReference>
<accession>A0A838B6S5</accession>
<organism evidence="2 3">
    <name type="scientific">Mesorhizobium neociceri</name>
    <dbReference type="NCBI Taxonomy" id="1307853"/>
    <lineage>
        <taxon>Bacteria</taxon>
        <taxon>Pseudomonadati</taxon>
        <taxon>Pseudomonadota</taxon>
        <taxon>Alphaproteobacteria</taxon>
        <taxon>Hyphomicrobiales</taxon>
        <taxon>Phyllobacteriaceae</taxon>
        <taxon>Mesorhizobium</taxon>
    </lineage>
</organism>
<dbReference type="Proteomes" id="UP000558284">
    <property type="component" value="Unassembled WGS sequence"/>
</dbReference>
<dbReference type="GO" id="GO:0004803">
    <property type="term" value="F:transposase activity"/>
    <property type="evidence" value="ECO:0007669"/>
    <property type="project" value="InterPro"/>
</dbReference>
<sequence>MALEPDADGFKSGRHFAAWLGLTTTSIRAAARSGSEEPQKIGYPVLRSLPVLGATTSMSRRAKDTPDAPR</sequence>
<keyword evidence="3" id="KW-1185">Reference proteome</keyword>
<reference evidence="2 3" key="1">
    <citation type="submission" date="2020-07" db="EMBL/GenBank/DDBJ databases">
        <title>Definition of the novel symbiovar canariense within Mesorhizobium novociceri, a new species of genus Mesorhizobium nodulating Cicer canariense in the Caldera de Taburiente National Park (La Palma, Canary Islands).</title>
        <authorList>
            <person name="Leon-Barrios M."/>
            <person name="Perez-Yepez J."/>
            <person name="Flores-Felix J.D."/>
            <person name="Ramirez-Baena M.H."/>
            <person name="Pulido-Suarez L."/>
            <person name="Igual J.M."/>
            <person name="Velazquez E."/>
            <person name="Peix A."/>
        </authorList>
    </citation>
    <scope>NUCLEOTIDE SEQUENCE [LARGE SCALE GENOMIC DNA]</scope>
    <source>
        <strain evidence="2 3">CCANP35</strain>
    </source>
</reference>
<dbReference type="EMBL" id="JACDTY010000009">
    <property type="protein sequence ID" value="MBA1142488.1"/>
    <property type="molecule type" value="Genomic_DNA"/>
</dbReference>